<reference evidence="2" key="1">
    <citation type="submission" date="2014-06" db="EMBL/GenBank/DDBJ databases">
        <authorList>
            <person name="Berkman P.J."/>
        </authorList>
    </citation>
    <scope>NUCLEOTIDE SEQUENCE [LARGE SCALE GENOMIC DNA]</scope>
</reference>
<name>A0A0F7S7U1_9BASI</name>
<dbReference type="AlphaFoldDB" id="A0A0F7S7U1"/>
<dbReference type="EMBL" id="CCFA01001096">
    <property type="protein sequence ID" value="CDW96970.1"/>
    <property type="molecule type" value="Genomic_DNA"/>
</dbReference>
<sequence>MADCMQEPNVMDSAKSQPEMLQDDLYDPIHHCPSFNELMQTKLHHVHCKFTCKASVDQPDGQPPAKRVKFKVPHTTKSSDTAIKQQVVILNSKACTSKHAGKQCTVDLTSSLESSANHMQLNNNNLKYEPDIMAMALVNTHGTSLFDG</sequence>
<protein>
    <submittedName>
        <fullName evidence="1">Uncharacterized protein</fullName>
    </submittedName>
</protein>
<evidence type="ECO:0000313" key="2">
    <source>
        <dbReference type="Proteomes" id="UP000242770"/>
    </source>
</evidence>
<evidence type="ECO:0000313" key="1">
    <source>
        <dbReference type="EMBL" id="CDW96970.1"/>
    </source>
</evidence>
<organism evidence="1 2">
    <name type="scientific">Sporisorium scitamineum</name>
    <dbReference type="NCBI Taxonomy" id="49012"/>
    <lineage>
        <taxon>Eukaryota</taxon>
        <taxon>Fungi</taxon>
        <taxon>Dikarya</taxon>
        <taxon>Basidiomycota</taxon>
        <taxon>Ustilaginomycotina</taxon>
        <taxon>Ustilaginomycetes</taxon>
        <taxon>Ustilaginales</taxon>
        <taxon>Ustilaginaceae</taxon>
        <taxon>Sporisorium</taxon>
    </lineage>
</organism>
<accession>A0A0F7S7U1</accession>
<dbReference type="Proteomes" id="UP000242770">
    <property type="component" value="Unassembled WGS sequence"/>
</dbReference>
<proteinExistence type="predicted"/>
<keyword evidence="2" id="KW-1185">Reference proteome</keyword>
<gene>
    <name evidence="1" type="primary">SSCI21220.1</name>
</gene>